<gene>
    <name evidence="1" type="ORF">FB550_101178</name>
</gene>
<dbReference type="Gene3D" id="3.40.50.720">
    <property type="entry name" value="NAD(P)-binding Rossmann-like Domain"/>
    <property type="match status" value="1"/>
</dbReference>
<comment type="caution">
    <text evidence="1">The sequence shown here is derived from an EMBL/GenBank/DDBJ whole genome shotgun (WGS) entry which is preliminary data.</text>
</comment>
<accession>A0A561DXR5</accession>
<name>A0A561DXR5_9BACI</name>
<dbReference type="InterPro" id="IPR036291">
    <property type="entry name" value="NAD(P)-bd_dom_sf"/>
</dbReference>
<dbReference type="AlphaFoldDB" id="A0A561DXR5"/>
<dbReference type="Proteomes" id="UP000319671">
    <property type="component" value="Unassembled WGS sequence"/>
</dbReference>
<sequence length="48" mass="5397">MKLKEDIQIKGGQAIYKVTDGASHEQMEGLAEYALKEFGKIDVMVNRL</sequence>
<reference evidence="1 2" key="1">
    <citation type="submission" date="2019-06" db="EMBL/GenBank/DDBJ databases">
        <title>Sorghum-associated microbial communities from plants grown in Nebraska, USA.</title>
        <authorList>
            <person name="Schachtman D."/>
        </authorList>
    </citation>
    <scope>NUCLEOTIDE SEQUENCE [LARGE SCALE GENOMIC DNA]</scope>
    <source>
        <strain evidence="1 2">2482</strain>
    </source>
</reference>
<protein>
    <submittedName>
        <fullName evidence="1">Uncharacterized protein</fullName>
    </submittedName>
</protein>
<dbReference type="SUPFAM" id="SSF51735">
    <property type="entry name" value="NAD(P)-binding Rossmann-fold domains"/>
    <property type="match status" value="1"/>
</dbReference>
<evidence type="ECO:0000313" key="1">
    <source>
        <dbReference type="EMBL" id="TWE08164.1"/>
    </source>
</evidence>
<proteinExistence type="predicted"/>
<evidence type="ECO:0000313" key="2">
    <source>
        <dbReference type="Proteomes" id="UP000319671"/>
    </source>
</evidence>
<organism evidence="1 2">
    <name type="scientific">Neobacillus bataviensis</name>
    <dbReference type="NCBI Taxonomy" id="220685"/>
    <lineage>
        <taxon>Bacteria</taxon>
        <taxon>Bacillati</taxon>
        <taxon>Bacillota</taxon>
        <taxon>Bacilli</taxon>
        <taxon>Bacillales</taxon>
        <taxon>Bacillaceae</taxon>
        <taxon>Neobacillus</taxon>
    </lineage>
</organism>
<dbReference type="EMBL" id="VIVN01000001">
    <property type="protein sequence ID" value="TWE08164.1"/>
    <property type="molecule type" value="Genomic_DNA"/>
</dbReference>
<keyword evidence="2" id="KW-1185">Reference proteome</keyword>